<evidence type="ECO:0000256" key="1">
    <source>
        <dbReference type="SAM" id="SignalP"/>
    </source>
</evidence>
<dbReference type="EMBL" id="QKXF01000090">
    <property type="protein sequence ID" value="RQM17761.1"/>
    <property type="molecule type" value="Genomic_DNA"/>
</dbReference>
<protein>
    <submittedName>
        <fullName evidence="2">Uncharacterized protein</fullName>
    </submittedName>
</protein>
<gene>
    <name evidence="2" type="ORF">DD237_001219</name>
</gene>
<dbReference type="VEuPathDB" id="FungiDB:DD237_001219"/>
<comment type="caution">
    <text evidence="2">The sequence shown here is derived from an EMBL/GenBank/DDBJ whole genome shotgun (WGS) entry which is preliminary data.</text>
</comment>
<proteinExistence type="predicted"/>
<keyword evidence="1" id="KW-0732">Signal</keyword>
<name>A0A425CLA1_9STRA</name>
<evidence type="ECO:0000313" key="2">
    <source>
        <dbReference type="EMBL" id="RQM17761.1"/>
    </source>
</evidence>
<sequence>MHAVSSYMFMGFALAGAADFTAIAHHILSSHVVRRLEMDMSGMDMTPSTLMEKKASSTTSDDDYKCPVCGMSTKDMNYDNLNHIGFVNGQIVYTCGMAPRSFDGYKMDYTDTAYLAANMAEFIVNTTDITAYAECENSCEACGDGIKDPVTGDNVTTSNYQYVCLSNGQKLYFASTTSKNKYLTNVNLEPRYLVNSIICHNKTCLDAEKITELSAAAKAFVPDLLTSNNRGSAIASDSSAAVSVKALASLTFVVASGMVVLAAMA</sequence>
<evidence type="ECO:0000313" key="3">
    <source>
        <dbReference type="Proteomes" id="UP000286097"/>
    </source>
</evidence>
<feature type="signal peptide" evidence="1">
    <location>
        <begin position="1"/>
        <end position="17"/>
    </location>
</feature>
<dbReference type="Proteomes" id="UP000286097">
    <property type="component" value="Unassembled WGS sequence"/>
</dbReference>
<dbReference type="AlphaFoldDB" id="A0A425CLA1"/>
<feature type="chain" id="PRO_5019181112" evidence="1">
    <location>
        <begin position="18"/>
        <end position="265"/>
    </location>
</feature>
<organism evidence="2 3">
    <name type="scientific">Peronospora effusa</name>
    <dbReference type="NCBI Taxonomy" id="542832"/>
    <lineage>
        <taxon>Eukaryota</taxon>
        <taxon>Sar</taxon>
        <taxon>Stramenopiles</taxon>
        <taxon>Oomycota</taxon>
        <taxon>Peronosporomycetes</taxon>
        <taxon>Peronosporales</taxon>
        <taxon>Peronosporaceae</taxon>
        <taxon>Peronospora</taxon>
    </lineage>
</organism>
<accession>A0A425CLA1</accession>
<reference evidence="2 3" key="1">
    <citation type="submission" date="2018-06" db="EMBL/GenBank/DDBJ databases">
        <title>Comparative genomics of downy mildews reveals potential adaptations to biotrophy.</title>
        <authorList>
            <person name="Fletcher K."/>
            <person name="Klosterman S.J."/>
            <person name="Derevnina L."/>
            <person name="Martin F."/>
            <person name="Koike S."/>
            <person name="Reyes Chin-Wo S."/>
            <person name="Mou B."/>
            <person name="Michelmore R."/>
        </authorList>
    </citation>
    <scope>NUCLEOTIDE SEQUENCE [LARGE SCALE GENOMIC DNA]</scope>
    <source>
        <strain evidence="2 3">R13</strain>
    </source>
</reference>